<evidence type="ECO:0000256" key="2">
    <source>
        <dbReference type="ARBA" id="ARBA00023315"/>
    </source>
</evidence>
<proteinExistence type="predicted"/>
<dbReference type="SUPFAM" id="SSF55729">
    <property type="entry name" value="Acyl-CoA N-acyltransferases (Nat)"/>
    <property type="match status" value="2"/>
</dbReference>
<dbReference type="GO" id="GO:0016747">
    <property type="term" value="F:acyltransferase activity, transferring groups other than amino-acyl groups"/>
    <property type="evidence" value="ECO:0007669"/>
    <property type="project" value="InterPro"/>
</dbReference>
<evidence type="ECO:0000313" key="5">
    <source>
        <dbReference type="Proteomes" id="UP000186513"/>
    </source>
</evidence>
<dbReference type="InterPro" id="IPR050832">
    <property type="entry name" value="Bact_Acetyltransf"/>
</dbReference>
<keyword evidence="2" id="KW-0012">Acyltransferase</keyword>
<dbReference type="PANTHER" id="PTHR43877">
    <property type="entry name" value="AMINOALKYLPHOSPHONATE N-ACETYLTRANSFERASE-RELATED-RELATED"/>
    <property type="match status" value="1"/>
</dbReference>
<organism evidence="4 5">
    <name type="scientific">Chitinimonas taiwanensis DSM 18899</name>
    <dbReference type="NCBI Taxonomy" id="1121279"/>
    <lineage>
        <taxon>Bacteria</taxon>
        <taxon>Pseudomonadati</taxon>
        <taxon>Pseudomonadota</taxon>
        <taxon>Betaproteobacteria</taxon>
        <taxon>Neisseriales</taxon>
        <taxon>Chitinibacteraceae</taxon>
        <taxon>Chitinimonas</taxon>
    </lineage>
</organism>
<feature type="domain" description="N-acetyltransferase" evidence="3">
    <location>
        <begin position="175"/>
        <end position="310"/>
    </location>
</feature>
<evidence type="ECO:0000259" key="3">
    <source>
        <dbReference type="PROSITE" id="PS51186"/>
    </source>
</evidence>
<evidence type="ECO:0000313" key="4">
    <source>
        <dbReference type="EMBL" id="SFZ76667.1"/>
    </source>
</evidence>
<name>A0A1K2HIW7_9NEIS</name>
<keyword evidence="5" id="KW-1185">Reference proteome</keyword>
<dbReference type="Gene3D" id="3.40.630.30">
    <property type="match status" value="1"/>
</dbReference>
<dbReference type="STRING" id="1121279.SAMN02745887_02059"/>
<sequence>MPISIFTLGCRAAHGEVGSASARAALHLGPLDLAALPAVQALYAQLLAPAAAPDLASTLQDAARGHGRQVLLAWRAGQPVGCAGWVSLGIARDGQCFAAPLFAADADAASALLASVSREARRLGARSLRVSAWAGEDAKLQALRAAGFQYCFDWVQFACATAGARAVDFAAAGWQRVAPADFDWPQLAALYASTFRAVPNAPPVDLATFQAEWTPADWDAGCVLADATGRYRAFCLIEGGAVEAVGVDEALRGQGLARLLYQHACERLALRGITTLSALVASSNHASLGLHQGLGFYEAQPRGAVYELAL</sequence>
<dbReference type="Proteomes" id="UP000186513">
    <property type="component" value="Unassembled WGS sequence"/>
</dbReference>
<keyword evidence="1 4" id="KW-0808">Transferase</keyword>
<accession>A0A1K2HIW7</accession>
<dbReference type="CDD" id="cd04301">
    <property type="entry name" value="NAT_SF"/>
    <property type="match status" value="1"/>
</dbReference>
<dbReference type="EMBL" id="FPKR01000007">
    <property type="protein sequence ID" value="SFZ76667.1"/>
    <property type="molecule type" value="Genomic_DNA"/>
</dbReference>
<dbReference type="InterPro" id="IPR000182">
    <property type="entry name" value="GNAT_dom"/>
</dbReference>
<reference evidence="4 5" key="1">
    <citation type="submission" date="2016-11" db="EMBL/GenBank/DDBJ databases">
        <authorList>
            <person name="Jaros S."/>
            <person name="Januszkiewicz K."/>
            <person name="Wedrychowicz H."/>
        </authorList>
    </citation>
    <scope>NUCLEOTIDE SEQUENCE [LARGE SCALE GENOMIC DNA]</scope>
    <source>
        <strain evidence="4 5">DSM 18899</strain>
    </source>
</reference>
<dbReference type="PROSITE" id="PS51186">
    <property type="entry name" value="GNAT"/>
    <property type="match status" value="1"/>
</dbReference>
<gene>
    <name evidence="4" type="ORF">SAMN02745887_02059</name>
</gene>
<dbReference type="Pfam" id="PF00583">
    <property type="entry name" value="Acetyltransf_1"/>
    <property type="match status" value="1"/>
</dbReference>
<protein>
    <submittedName>
        <fullName evidence="4">Acetyltransferase (GNAT) family protein</fullName>
    </submittedName>
</protein>
<dbReference type="AlphaFoldDB" id="A0A1K2HIW7"/>
<dbReference type="InterPro" id="IPR016181">
    <property type="entry name" value="Acyl_CoA_acyltransferase"/>
</dbReference>
<evidence type="ECO:0000256" key="1">
    <source>
        <dbReference type="ARBA" id="ARBA00022679"/>
    </source>
</evidence>